<keyword evidence="2" id="KW-0964">Secreted</keyword>
<evidence type="ECO:0000256" key="3">
    <source>
        <dbReference type="SAM" id="SignalP"/>
    </source>
</evidence>
<reference evidence="5 6" key="1">
    <citation type="submission" date="2015-08" db="EMBL/GenBank/DDBJ databases">
        <title>Ancestral chromatin configuration constrains chromatin evolution on differentiating sex chromosomes in Drosophila.</title>
        <authorList>
            <person name="Zhou Q."/>
            <person name="Bachtrog D."/>
        </authorList>
    </citation>
    <scope>NUCLEOTIDE SEQUENCE [LARGE SCALE GENOMIC DNA]</scope>
    <source>
        <tissue evidence="5">Whole larvae</tissue>
    </source>
</reference>
<dbReference type="SMART" id="SM01318">
    <property type="entry name" value="SVWC"/>
    <property type="match status" value="1"/>
</dbReference>
<evidence type="ECO:0000256" key="2">
    <source>
        <dbReference type="ARBA" id="ARBA00022525"/>
    </source>
</evidence>
<comment type="subcellular location">
    <subcellularLocation>
        <location evidence="1">Secreted</location>
    </subcellularLocation>
</comment>
<accession>A0A0M5IXU4</accession>
<organism evidence="5 6">
    <name type="scientific">Drosophila busckii</name>
    <name type="common">Fruit fly</name>
    <dbReference type="NCBI Taxonomy" id="30019"/>
    <lineage>
        <taxon>Eukaryota</taxon>
        <taxon>Metazoa</taxon>
        <taxon>Ecdysozoa</taxon>
        <taxon>Arthropoda</taxon>
        <taxon>Hexapoda</taxon>
        <taxon>Insecta</taxon>
        <taxon>Pterygota</taxon>
        <taxon>Neoptera</taxon>
        <taxon>Endopterygota</taxon>
        <taxon>Diptera</taxon>
        <taxon>Brachycera</taxon>
        <taxon>Muscomorpha</taxon>
        <taxon>Ephydroidea</taxon>
        <taxon>Drosophilidae</taxon>
        <taxon>Drosophila</taxon>
    </lineage>
</organism>
<evidence type="ECO:0000259" key="4">
    <source>
        <dbReference type="SMART" id="SM01318"/>
    </source>
</evidence>
<proteinExistence type="predicted"/>
<evidence type="ECO:0000313" key="5">
    <source>
        <dbReference type="EMBL" id="ALC42111.1"/>
    </source>
</evidence>
<dbReference type="Proteomes" id="UP000494163">
    <property type="component" value="Chromosome 2R"/>
</dbReference>
<feature type="chain" id="PRO_5005803345" evidence="3">
    <location>
        <begin position="21"/>
        <end position="103"/>
    </location>
</feature>
<evidence type="ECO:0000256" key="1">
    <source>
        <dbReference type="ARBA" id="ARBA00004613"/>
    </source>
</evidence>
<dbReference type="EMBL" id="CP012524">
    <property type="protein sequence ID" value="ALC42111.1"/>
    <property type="molecule type" value="Genomic_DNA"/>
</dbReference>
<dbReference type="GO" id="GO:0005576">
    <property type="term" value="C:extracellular region"/>
    <property type="evidence" value="ECO:0007669"/>
    <property type="project" value="UniProtKB-SubCell"/>
</dbReference>
<keyword evidence="3" id="KW-0732">Signal</keyword>
<feature type="domain" description="Single" evidence="4">
    <location>
        <begin position="34"/>
        <end position="97"/>
    </location>
</feature>
<keyword evidence="6" id="KW-1185">Reference proteome</keyword>
<gene>
    <name evidence="5" type="ORF">Dbus_chr2Rg1690</name>
</gene>
<sequence>MQLLQALCLMLICLVCGTAGLVHYKKVEKTDKGCKFNDAEFAVGEVTQDPNSCGVLACMNTNGDTLIHYCQIPVTFQYCAHDGVSTTTDFPECCWKCVQYVTC</sequence>
<dbReference type="Pfam" id="PF15430">
    <property type="entry name" value="SVWC"/>
    <property type="match status" value="1"/>
</dbReference>
<feature type="signal peptide" evidence="3">
    <location>
        <begin position="1"/>
        <end position="20"/>
    </location>
</feature>
<protein>
    <submittedName>
        <fullName evidence="5">Maker99</fullName>
    </submittedName>
</protein>
<name>A0A0M5IXU4_DROBS</name>
<dbReference type="InterPro" id="IPR029277">
    <property type="entry name" value="SVWC_dom"/>
</dbReference>
<dbReference type="OMA" id="DCCWICT"/>
<dbReference type="OrthoDB" id="7854947at2759"/>
<evidence type="ECO:0000313" key="6">
    <source>
        <dbReference type="Proteomes" id="UP000494163"/>
    </source>
</evidence>
<dbReference type="AlphaFoldDB" id="A0A0M5IXU4"/>